<dbReference type="InterPro" id="IPR002938">
    <property type="entry name" value="FAD-bd"/>
</dbReference>
<evidence type="ECO:0000256" key="4">
    <source>
        <dbReference type="ARBA" id="ARBA00022827"/>
    </source>
</evidence>
<dbReference type="PRINTS" id="PR00420">
    <property type="entry name" value="RNGMNOXGNASE"/>
</dbReference>
<reference evidence="6 7" key="1">
    <citation type="submission" date="2020-05" db="EMBL/GenBank/DDBJ databases">
        <title>Genome Sequencing of Type Strains.</title>
        <authorList>
            <person name="Lemaire J.F."/>
            <person name="Inderbitzin P."/>
            <person name="Gregorio O.A."/>
            <person name="Collins S.B."/>
            <person name="Wespe N."/>
            <person name="Knight-Connoni V."/>
        </authorList>
    </citation>
    <scope>NUCLEOTIDE SEQUENCE [LARGE SCALE GENOMIC DNA]</scope>
    <source>
        <strain evidence="6 7">ATCC 25174</strain>
    </source>
</reference>
<dbReference type="SUPFAM" id="SSF51905">
    <property type="entry name" value="FAD/NAD(P)-binding domain"/>
    <property type="match status" value="1"/>
</dbReference>
<dbReference type="InterPro" id="IPR036188">
    <property type="entry name" value="FAD/NAD-bd_sf"/>
</dbReference>
<dbReference type="EMBL" id="JABMCI010000035">
    <property type="protein sequence ID" value="NUU15845.1"/>
    <property type="molecule type" value="Genomic_DNA"/>
</dbReference>
<dbReference type="Gene3D" id="3.50.50.60">
    <property type="entry name" value="FAD/NAD(P)-binding domain"/>
    <property type="match status" value="1"/>
</dbReference>
<dbReference type="Gene3D" id="3.40.30.120">
    <property type="match status" value="1"/>
</dbReference>
<organism evidence="6 7">
    <name type="scientific">Cellulomonas humilata</name>
    <dbReference type="NCBI Taxonomy" id="144055"/>
    <lineage>
        <taxon>Bacteria</taxon>
        <taxon>Bacillati</taxon>
        <taxon>Actinomycetota</taxon>
        <taxon>Actinomycetes</taxon>
        <taxon>Micrococcales</taxon>
        <taxon>Cellulomonadaceae</taxon>
        <taxon>Cellulomonas</taxon>
    </lineage>
</organism>
<dbReference type="RefSeq" id="WP_175345753.1">
    <property type="nucleotide sequence ID" value="NZ_JABMCI010000035.1"/>
</dbReference>
<dbReference type="InterPro" id="IPR036249">
    <property type="entry name" value="Thioredoxin-like_sf"/>
</dbReference>
<name>A0A7Y5ZXK4_9CELL</name>
<evidence type="ECO:0000259" key="5">
    <source>
        <dbReference type="Pfam" id="PF01494"/>
    </source>
</evidence>
<evidence type="ECO:0000313" key="6">
    <source>
        <dbReference type="EMBL" id="NUU15845.1"/>
    </source>
</evidence>
<proteinExistence type="inferred from homology"/>
<gene>
    <name evidence="6" type="ORF">HP550_01095</name>
</gene>
<protein>
    <submittedName>
        <fullName evidence="6">NAD(P)-binding protein</fullName>
    </submittedName>
</protein>
<dbReference type="GO" id="GO:0016709">
    <property type="term" value="F:oxidoreductase activity, acting on paired donors, with incorporation or reduction of molecular oxygen, NAD(P)H as one donor, and incorporation of one atom of oxygen"/>
    <property type="evidence" value="ECO:0007669"/>
    <property type="project" value="UniProtKB-ARBA"/>
</dbReference>
<keyword evidence="3" id="KW-0285">Flavoprotein</keyword>
<dbReference type="Gene3D" id="3.30.70.2450">
    <property type="match status" value="1"/>
</dbReference>
<comment type="cofactor">
    <cofactor evidence="1">
        <name>FAD</name>
        <dbReference type="ChEBI" id="CHEBI:57692"/>
    </cofactor>
</comment>
<dbReference type="AlphaFoldDB" id="A0A7Y5ZXK4"/>
<dbReference type="InterPro" id="IPR050641">
    <property type="entry name" value="RIFMO-like"/>
</dbReference>
<evidence type="ECO:0000256" key="3">
    <source>
        <dbReference type="ARBA" id="ARBA00022630"/>
    </source>
</evidence>
<dbReference type="PANTHER" id="PTHR43004">
    <property type="entry name" value="TRK SYSTEM POTASSIUM UPTAKE PROTEIN"/>
    <property type="match status" value="1"/>
</dbReference>
<dbReference type="PANTHER" id="PTHR43004:SF19">
    <property type="entry name" value="BINDING MONOOXYGENASE, PUTATIVE (JCVI)-RELATED"/>
    <property type="match status" value="1"/>
</dbReference>
<dbReference type="Proteomes" id="UP000565724">
    <property type="component" value="Unassembled WGS sequence"/>
</dbReference>
<keyword evidence="4" id="KW-0274">FAD</keyword>
<evidence type="ECO:0000313" key="7">
    <source>
        <dbReference type="Proteomes" id="UP000565724"/>
    </source>
</evidence>
<evidence type="ECO:0000256" key="1">
    <source>
        <dbReference type="ARBA" id="ARBA00001974"/>
    </source>
</evidence>
<feature type="domain" description="FAD-binding" evidence="5">
    <location>
        <begin position="10"/>
        <end position="351"/>
    </location>
</feature>
<keyword evidence="7" id="KW-1185">Reference proteome</keyword>
<dbReference type="Pfam" id="PF21274">
    <property type="entry name" value="Rng_hyd_C"/>
    <property type="match status" value="1"/>
</dbReference>
<sequence length="538" mass="57934">MSAPPRSAAVDVLVVGAGPTGLTLAAELARRDVRVRIVDRRHDRVHESRALAIQPRTLEVLAPLGVTDELLRRGNPAVDVQIHFPRKVVRVPLFGIGATDTRYPFLLFLSQAETEAVLGQDLDARGVPLERGVELVSFEDGDDAVRCTVRDESGRKEVIEAQYVVGCDGSRSAVRREAGISFTGSAYPQTFVLADLEADGIQRGAAHAFLGGEGMLFFFPLGSPSTWRMLAMRPPGQSGSDRDTVDLREVQALADRYTSGGVRLRDPMWMTNFRLHNRGASQYRAGRAFVAGDAAHVHSPAGAQGMNTGIQDAVNLAWKLALVTSGRGAPALLDTYESERAPIGRTVLRFTDRAFTIATSTHAAVVFARTRIAPAVLPLLVRIRVGRALAFRTISELAIRYRRSPLSVDGHGAVGRAVRAGDRLPDAPLTLDGRPTTLHEATAGRGFHLIVHGPADAARLGVERSLGGGPGEVAIHRLSKVAAPHVLHDATGWAHRLLGVDGSKSGHLLVRPDGYVAYRGGGDPTGVREYLDDWLMMH</sequence>
<dbReference type="GO" id="GO:0071949">
    <property type="term" value="F:FAD binding"/>
    <property type="evidence" value="ECO:0007669"/>
    <property type="project" value="InterPro"/>
</dbReference>
<dbReference type="SUPFAM" id="SSF52833">
    <property type="entry name" value="Thioredoxin-like"/>
    <property type="match status" value="1"/>
</dbReference>
<dbReference type="Pfam" id="PF01494">
    <property type="entry name" value="FAD_binding_3"/>
    <property type="match status" value="1"/>
</dbReference>
<evidence type="ECO:0000256" key="2">
    <source>
        <dbReference type="ARBA" id="ARBA00007801"/>
    </source>
</evidence>
<accession>A0A7Y5ZXK4</accession>
<comment type="caution">
    <text evidence="6">The sequence shown here is derived from an EMBL/GenBank/DDBJ whole genome shotgun (WGS) entry which is preliminary data.</text>
</comment>
<comment type="similarity">
    <text evidence="2">Belongs to the PheA/TfdB FAD monooxygenase family.</text>
</comment>